<proteinExistence type="predicted"/>
<dbReference type="Pfam" id="PF01814">
    <property type="entry name" value="Hemerythrin"/>
    <property type="match status" value="1"/>
</dbReference>
<evidence type="ECO:0000313" key="2">
    <source>
        <dbReference type="EMBL" id="PXW97072.1"/>
    </source>
</evidence>
<gene>
    <name evidence="2" type="ORF">C7444_105172</name>
</gene>
<reference evidence="2 3" key="1">
    <citation type="submission" date="2018-05" db="EMBL/GenBank/DDBJ databases">
        <title>Genomic Encyclopedia of Type Strains, Phase IV (KMG-IV): sequencing the most valuable type-strain genomes for metagenomic binning, comparative biology and taxonomic classification.</title>
        <authorList>
            <person name="Goeker M."/>
        </authorList>
    </citation>
    <scope>NUCLEOTIDE SEQUENCE [LARGE SCALE GENOMIC DNA]</scope>
    <source>
        <strain evidence="2 3">DSM 566</strain>
    </source>
</reference>
<feature type="domain" description="Hemerythrin-like" evidence="1">
    <location>
        <begin position="20"/>
        <end position="153"/>
    </location>
</feature>
<dbReference type="Proteomes" id="UP000247811">
    <property type="component" value="Unassembled WGS sequence"/>
</dbReference>
<dbReference type="Gene3D" id="1.20.120.520">
    <property type="entry name" value="nmb1532 protein domain like"/>
    <property type="match status" value="1"/>
</dbReference>
<evidence type="ECO:0000313" key="3">
    <source>
        <dbReference type="Proteomes" id="UP000247811"/>
    </source>
</evidence>
<comment type="caution">
    <text evidence="2">The sequence shown here is derived from an EMBL/GenBank/DDBJ whole genome shotgun (WGS) entry which is preliminary data.</text>
</comment>
<dbReference type="InterPro" id="IPR012312">
    <property type="entry name" value="Hemerythrin-like"/>
</dbReference>
<sequence>MSVIPLPGSSGPAASLAEPFELLAGCHDRVRRTLDLLGRLCAHLQQHGADADARSAAQDVQRYFSIAAPLHHADEERHIVPVLLASDEPELQAAGRQMLADHRAIESCWAELSPLLQQIISGHPLIQGVLDGASHRFQALHAPHLVLEDQLAFVAARALIGPTGQLDMSLDMARRRGVRLDGMH</sequence>
<protein>
    <submittedName>
        <fullName evidence="2">Hemerythrin HHE cation binding domain-containing protein</fullName>
    </submittedName>
</protein>
<dbReference type="AlphaFoldDB" id="A0A318H1Z6"/>
<dbReference type="RefSeq" id="WP_110400218.1">
    <property type="nucleotide sequence ID" value="NZ_QJJS01000005.1"/>
</dbReference>
<keyword evidence="3" id="KW-1185">Reference proteome</keyword>
<dbReference type="CDD" id="cd12108">
    <property type="entry name" value="Hr-like"/>
    <property type="match status" value="1"/>
</dbReference>
<organism evidence="2 3">
    <name type="scientific">Sphaerotilus hippei</name>
    <dbReference type="NCBI Taxonomy" id="744406"/>
    <lineage>
        <taxon>Bacteria</taxon>
        <taxon>Pseudomonadati</taxon>
        <taxon>Pseudomonadota</taxon>
        <taxon>Betaproteobacteria</taxon>
        <taxon>Burkholderiales</taxon>
        <taxon>Sphaerotilaceae</taxon>
        <taxon>Sphaerotilus</taxon>
    </lineage>
</organism>
<evidence type="ECO:0000259" key="1">
    <source>
        <dbReference type="Pfam" id="PF01814"/>
    </source>
</evidence>
<accession>A0A318H1Z6</accession>
<dbReference type="EMBL" id="QJJS01000005">
    <property type="protein sequence ID" value="PXW97072.1"/>
    <property type="molecule type" value="Genomic_DNA"/>
</dbReference>
<name>A0A318H1Z6_9BURK</name>
<dbReference type="OrthoDB" id="8898809at2"/>